<organism evidence="1 2">
    <name type="scientific">Mesorhizobium qingshengii</name>
    <dbReference type="NCBI Taxonomy" id="1165689"/>
    <lineage>
        <taxon>Bacteria</taxon>
        <taxon>Pseudomonadati</taxon>
        <taxon>Pseudomonadota</taxon>
        <taxon>Alphaproteobacteria</taxon>
        <taxon>Hyphomicrobiales</taxon>
        <taxon>Phyllobacteriaceae</taxon>
        <taxon>Mesorhizobium</taxon>
    </lineage>
</organism>
<reference evidence="1 2" key="1">
    <citation type="submission" date="2016-10" db="EMBL/GenBank/DDBJ databases">
        <authorList>
            <person name="de Groot N.N."/>
        </authorList>
    </citation>
    <scope>NUCLEOTIDE SEQUENCE [LARGE SCALE GENOMIC DNA]</scope>
    <source>
        <strain evidence="1 2">CGMCC 1.12097</strain>
    </source>
</reference>
<dbReference type="InterPro" id="IPR032710">
    <property type="entry name" value="NTF2-like_dom_sf"/>
</dbReference>
<proteinExistence type="predicted"/>
<accession>A0A1G5W0H2</accession>
<evidence type="ECO:0008006" key="3">
    <source>
        <dbReference type="Google" id="ProtNLM"/>
    </source>
</evidence>
<name>A0A1G5W0H2_9HYPH</name>
<gene>
    <name evidence="1" type="ORF">SAMN02927914_01019</name>
</gene>
<dbReference type="SUPFAM" id="SSF54427">
    <property type="entry name" value="NTF2-like"/>
    <property type="match status" value="1"/>
</dbReference>
<protein>
    <recommendedName>
        <fullName evidence="3">SnoaL-like domain-containing protein</fullName>
    </recommendedName>
</protein>
<dbReference type="EMBL" id="FMXM01000003">
    <property type="protein sequence ID" value="SDA51583.1"/>
    <property type="molecule type" value="Genomic_DNA"/>
</dbReference>
<dbReference type="STRING" id="1165689.SAMN02927914_01019"/>
<dbReference type="OrthoDB" id="5817554at2"/>
<dbReference type="AlphaFoldDB" id="A0A1G5W0H2"/>
<evidence type="ECO:0000313" key="1">
    <source>
        <dbReference type="EMBL" id="SDA51583.1"/>
    </source>
</evidence>
<sequence>MTYDKNPFPAGDADRHALWEMLVRRDIDAFISQDWSMVEDDFVASSFFGMHAHFLSNADAWRLQFPRLEVYRDEWLRQAKETAATKFAEPLREALFRVTNMRDIDVDGDRAVLHKKFDGSVAKAGGGVDRLKWQTLYFCTKVGGSWKIAGFVGYMPHPLGS</sequence>
<evidence type="ECO:0000313" key="2">
    <source>
        <dbReference type="Proteomes" id="UP000198588"/>
    </source>
</evidence>
<dbReference type="RefSeq" id="WP_091575916.1">
    <property type="nucleotide sequence ID" value="NZ_FMXM01000003.1"/>
</dbReference>
<dbReference type="Proteomes" id="UP000198588">
    <property type="component" value="Unassembled WGS sequence"/>
</dbReference>